<keyword evidence="5" id="KW-0378">Hydrolase</keyword>
<keyword evidence="3" id="KW-0147">Chitin-binding</keyword>
<name>A0A177WSG8_BATDL</name>
<dbReference type="Gene3D" id="2.80.10.50">
    <property type="match status" value="2"/>
</dbReference>
<dbReference type="InterPro" id="IPR035992">
    <property type="entry name" value="Ricin_B-like_lectins"/>
</dbReference>
<keyword evidence="7" id="KW-0119">Carbohydrate metabolism</keyword>
<dbReference type="Pfam" id="PF00652">
    <property type="entry name" value="Ricin_B_lectin"/>
    <property type="match status" value="1"/>
</dbReference>
<reference evidence="12 13" key="1">
    <citation type="submission" date="2006-10" db="EMBL/GenBank/DDBJ databases">
        <title>The Genome Sequence of Batrachochytrium dendrobatidis JEL423.</title>
        <authorList>
            <consortium name="The Broad Institute Genome Sequencing Platform"/>
            <person name="Birren B."/>
            <person name="Lander E."/>
            <person name="Galagan J."/>
            <person name="Cuomo C."/>
            <person name="Devon K."/>
            <person name="Jaffe D."/>
            <person name="Butler J."/>
            <person name="Alvarez P."/>
            <person name="Gnerre S."/>
            <person name="Grabherr M."/>
            <person name="Kleber M."/>
            <person name="Mauceli E."/>
            <person name="Brockman W."/>
            <person name="Young S."/>
            <person name="LaButti K."/>
            <person name="Sykes S."/>
            <person name="DeCaprio D."/>
            <person name="Crawford M."/>
            <person name="Koehrsen M."/>
            <person name="Engels R."/>
            <person name="Montgomery P."/>
            <person name="Pearson M."/>
            <person name="Howarth C."/>
            <person name="Larson L."/>
            <person name="White J."/>
            <person name="O'Leary S."/>
            <person name="Kodira C."/>
            <person name="Zeng Q."/>
            <person name="Yandava C."/>
            <person name="Alvarado L."/>
            <person name="Longcore J."/>
            <person name="James T."/>
        </authorList>
    </citation>
    <scope>NUCLEOTIDE SEQUENCE [LARGE SCALE GENOMIC DNA]</scope>
    <source>
        <strain evidence="12 13">JEL423</strain>
    </source>
</reference>
<dbReference type="GO" id="GO:0006032">
    <property type="term" value="P:chitin catabolic process"/>
    <property type="evidence" value="ECO:0007669"/>
    <property type="project" value="UniProtKB-KW"/>
</dbReference>
<reference evidence="12 13" key="2">
    <citation type="submission" date="2016-05" db="EMBL/GenBank/DDBJ databases">
        <title>Lineage-specific infection strategies underlie the spectrum of fungal disease in amphibians.</title>
        <authorList>
            <person name="Cuomo C.A."/>
            <person name="Farrer R.A."/>
            <person name="James T."/>
            <person name="Longcore J."/>
            <person name="Birren B."/>
        </authorList>
    </citation>
    <scope>NUCLEOTIDE SEQUENCE [LARGE SCALE GENOMIC DNA]</scope>
    <source>
        <strain evidence="12 13">JEL423</strain>
    </source>
</reference>
<dbReference type="InterPro" id="IPR000772">
    <property type="entry name" value="Ricin_B_lectin"/>
</dbReference>
<evidence type="ECO:0000313" key="12">
    <source>
        <dbReference type="EMBL" id="OAJ43059.1"/>
    </source>
</evidence>
<dbReference type="STRING" id="403673.A0A177WSG8"/>
<feature type="domain" description="GH18" evidence="11">
    <location>
        <begin position="264"/>
        <end position="558"/>
    </location>
</feature>
<dbReference type="InterPro" id="IPR017853">
    <property type="entry name" value="GH"/>
</dbReference>
<dbReference type="Pfam" id="PF00704">
    <property type="entry name" value="Glyco_hydro_18"/>
    <property type="match status" value="1"/>
</dbReference>
<dbReference type="PROSITE" id="PS50231">
    <property type="entry name" value="RICIN_B_LECTIN"/>
    <property type="match status" value="1"/>
</dbReference>
<dbReference type="EMBL" id="DS022309">
    <property type="protein sequence ID" value="OAJ43059.1"/>
    <property type="molecule type" value="Genomic_DNA"/>
</dbReference>
<dbReference type="VEuPathDB" id="FungiDB:BDEG_26444"/>
<evidence type="ECO:0000256" key="7">
    <source>
        <dbReference type="ARBA" id="ARBA00023277"/>
    </source>
</evidence>
<keyword evidence="4 10" id="KW-0732">Signal</keyword>
<protein>
    <recommendedName>
        <fullName evidence="2">chitinase</fullName>
        <ecNumber evidence="2">3.2.1.14</ecNumber>
    </recommendedName>
</protein>
<dbReference type="PANTHER" id="PTHR42976:SF1">
    <property type="entry name" value="GH18 DOMAIN-CONTAINING PROTEIN-RELATED"/>
    <property type="match status" value="1"/>
</dbReference>
<feature type="chain" id="PRO_5008077844" description="chitinase" evidence="10">
    <location>
        <begin position="21"/>
        <end position="558"/>
    </location>
</feature>
<evidence type="ECO:0000256" key="1">
    <source>
        <dbReference type="ARBA" id="ARBA00000822"/>
    </source>
</evidence>
<proteinExistence type="predicted"/>
<gene>
    <name evidence="12" type="ORF">BDEG_26444</name>
</gene>
<dbReference type="PROSITE" id="PS51910">
    <property type="entry name" value="GH18_2"/>
    <property type="match status" value="1"/>
</dbReference>
<dbReference type="SUPFAM" id="SSF50370">
    <property type="entry name" value="Ricin B-like lectins"/>
    <property type="match status" value="2"/>
</dbReference>
<dbReference type="AlphaFoldDB" id="A0A177WSG8"/>
<dbReference type="Proteomes" id="UP000077115">
    <property type="component" value="Unassembled WGS sequence"/>
</dbReference>
<dbReference type="GO" id="GO:0008843">
    <property type="term" value="F:endochitinase activity"/>
    <property type="evidence" value="ECO:0007669"/>
    <property type="project" value="UniProtKB-EC"/>
</dbReference>
<dbReference type="GO" id="GO:0008061">
    <property type="term" value="F:chitin binding"/>
    <property type="evidence" value="ECO:0007669"/>
    <property type="project" value="UniProtKB-KW"/>
</dbReference>
<dbReference type="OrthoDB" id="3012298at2759"/>
<keyword evidence="8" id="KW-0326">Glycosidase</keyword>
<accession>A0A177WSG8</accession>
<dbReference type="GO" id="GO:0000272">
    <property type="term" value="P:polysaccharide catabolic process"/>
    <property type="evidence" value="ECO:0007669"/>
    <property type="project" value="UniProtKB-KW"/>
</dbReference>
<evidence type="ECO:0000256" key="9">
    <source>
        <dbReference type="ARBA" id="ARBA00023326"/>
    </source>
</evidence>
<dbReference type="InterPro" id="IPR001223">
    <property type="entry name" value="Glyco_hydro18_cat"/>
</dbReference>
<evidence type="ECO:0000256" key="8">
    <source>
        <dbReference type="ARBA" id="ARBA00023295"/>
    </source>
</evidence>
<keyword evidence="6" id="KW-0146">Chitin degradation</keyword>
<dbReference type="SUPFAM" id="SSF51445">
    <property type="entry name" value="(Trans)glycosidases"/>
    <property type="match status" value="1"/>
</dbReference>
<dbReference type="Gene3D" id="3.20.20.80">
    <property type="entry name" value="Glycosidases"/>
    <property type="match status" value="1"/>
</dbReference>
<sequence length="558" mass="60699">MLIKFSCLAILASVVNQCIATIQHVSIQQGTTCLGTNGNPIVGKQLGSDEFCSVFSVTSSMSFTVIQHTLSRLCIGVASTNQNNAKFSVMLQTCNGGSLQRWTKNSDNQIQLDGTQNCLTISSQGVLFIDTCINLKADANRFAQFTAVNRPRTIQIQHKKFPYMCAGGDRVAQATVKINPICAMFGLDSIDRLQNVYSSMCLDARSGTPSFSPCSSSITQKWVVSPTFKKIQSPTTKKCLDIDYLHNKLVLGSCDSPNMIFVPATVVGKRPSRMFSPYIDESLTNIDIGDTVKANTLRHITFGFVISGSQNNQPIWGSDSLVGQSSTSADQKMIDARSNGAQVIVSFGGAAGSELALVSSSTEQLQATYQSVIDYYGVSTLDFDIEGTTLDNIDINSRRFDAIKGLKRKNANLEIIYTLPVETMGLIQNGLDFVKLGISRGVKPDIVNIMTMDYGSQQNNMGAAAISASQNTYQQMKDLGLDVFIGITPMIGVNDQSGTFTANDAGNVVAFAKQNSYIKLLSFWSLNRDNGLKRSLDYSSMIDQGVFDFSNQFATFQK</sequence>
<dbReference type="PANTHER" id="PTHR42976">
    <property type="entry name" value="BIFUNCTIONAL CHITINASE/LYSOZYME-RELATED"/>
    <property type="match status" value="1"/>
</dbReference>
<evidence type="ECO:0000256" key="6">
    <source>
        <dbReference type="ARBA" id="ARBA00023024"/>
    </source>
</evidence>
<comment type="catalytic activity">
    <reaction evidence="1">
        <text>Random endo-hydrolysis of N-acetyl-beta-D-glucosaminide (1-&gt;4)-beta-linkages in chitin and chitodextrins.</text>
        <dbReference type="EC" id="3.2.1.14"/>
    </reaction>
</comment>
<dbReference type="CDD" id="cd06543">
    <property type="entry name" value="GH18_PF-ChiA-like"/>
    <property type="match status" value="1"/>
</dbReference>
<dbReference type="InterPro" id="IPR052750">
    <property type="entry name" value="GH18_Chitinase"/>
</dbReference>
<dbReference type="FunFam" id="3.20.20.80:FF:000118">
    <property type="entry name" value="Probable bifunctional chitinase/lysozyme"/>
    <property type="match status" value="1"/>
</dbReference>
<evidence type="ECO:0000259" key="11">
    <source>
        <dbReference type="PROSITE" id="PS51910"/>
    </source>
</evidence>
<dbReference type="EC" id="3.2.1.14" evidence="2"/>
<evidence type="ECO:0000256" key="3">
    <source>
        <dbReference type="ARBA" id="ARBA00022669"/>
    </source>
</evidence>
<keyword evidence="9" id="KW-0624">Polysaccharide degradation</keyword>
<evidence type="ECO:0000313" key="13">
    <source>
        <dbReference type="Proteomes" id="UP000077115"/>
    </source>
</evidence>
<organism evidence="12 13">
    <name type="scientific">Batrachochytrium dendrobatidis (strain JEL423)</name>
    <dbReference type="NCBI Taxonomy" id="403673"/>
    <lineage>
        <taxon>Eukaryota</taxon>
        <taxon>Fungi</taxon>
        <taxon>Fungi incertae sedis</taxon>
        <taxon>Chytridiomycota</taxon>
        <taxon>Chytridiomycota incertae sedis</taxon>
        <taxon>Chytridiomycetes</taxon>
        <taxon>Rhizophydiales</taxon>
        <taxon>Rhizophydiales incertae sedis</taxon>
        <taxon>Batrachochytrium</taxon>
    </lineage>
</organism>
<evidence type="ECO:0000256" key="2">
    <source>
        <dbReference type="ARBA" id="ARBA00012729"/>
    </source>
</evidence>
<dbReference type="eggNOG" id="ENOG502S4VE">
    <property type="taxonomic scope" value="Eukaryota"/>
</dbReference>
<feature type="signal peptide" evidence="10">
    <location>
        <begin position="1"/>
        <end position="20"/>
    </location>
</feature>
<evidence type="ECO:0000256" key="5">
    <source>
        <dbReference type="ARBA" id="ARBA00022801"/>
    </source>
</evidence>
<evidence type="ECO:0000256" key="4">
    <source>
        <dbReference type="ARBA" id="ARBA00022729"/>
    </source>
</evidence>
<evidence type="ECO:0000256" key="10">
    <source>
        <dbReference type="SAM" id="SignalP"/>
    </source>
</evidence>